<protein>
    <recommendedName>
        <fullName evidence="2">HTH araC/xylS-type domain-containing protein</fullName>
    </recommendedName>
</protein>
<reference evidence="3 4" key="1">
    <citation type="submission" date="2020-08" db="EMBL/GenBank/DDBJ databases">
        <authorList>
            <person name="Criscuolo A."/>
        </authorList>
    </citation>
    <scope>NUCLEOTIDE SEQUENCE [LARGE SCALE GENOMIC DNA]</scope>
    <source>
        <strain evidence="3">CIP111764</strain>
    </source>
</reference>
<dbReference type="InterPro" id="IPR032687">
    <property type="entry name" value="AraC-type_N"/>
</dbReference>
<dbReference type="Pfam" id="PF12625">
    <property type="entry name" value="Arabinose_bd"/>
    <property type="match status" value="1"/>
</dbReference>
<organism evidence="3 4">
    <name type="scientific">Zestomonas carbonaria</name>
    <dbReference type="NCBI Taxonomy" id="2762745"/>
    <lineage>
        <taxon>Bacteria</taxon>
        <taxon>Pseudomonadati</taxon>
        <taxon>Pseudomonadota</taxon>
        <taxon>Gammaproteobacteria</taxon>
        <taxon>Pseudomonadales</taxon>
        <taxon>Pseudomonadaceae</taxon>
        <taxon>Zestomonas</taxon>
    </lineage>
</organism>
<proteinExistence type="predicted"/>
<dbReference type="EMBL" id="CAJFCI010000054">
    <property type="protein sequence ID" value="CAD5108426.1"/>
    <property type="molecule type" value="Genomic_DNA"/>
</dbReference>
<dbReference type="Proteomes" id="UP000583387">
    <property type="component" value="Unassembled WGS sequence"/>
</dbReference>
<name>A0A7U7IA43_9GAMM</name>
<evidence type="ECO:0000313" key="3">
    <source>
        <dbReference type="EMBL" id="CAD5108426.1"/>
    </source>
</evidence>
<dbReference type="InterPro" id="IPR018060">
    <property type="entry name" value="HTH_AraC"/>
</dbReference>
<dbReference type="Gene3D" id="1.10.10.60">
    <property type="entry name" value="Homeodomain-like"/>
    <property type="match status" value="1"/>
</dbReference>
<comment type="caution">
    <text evidence="3">The sequence shown here is derived from an EMBL/GenBank/DDBJ whole genome shotgun (WGS) entry which is preliminary data.</text>
</comment>
<keyword evidence="4" id="KW-1185">Reference proteome</keyword>
<evidence type="ECO:0000256" key="1">
    <source>
        <dbReference type="ARBA" id="ARBA00023125"/>
    </source>
</evidence>
<dbReference type="GO" id="GO:0005829">
    <property type="term" value="C:cytosol"/>
    <property type="evidence" value="ECO:0007669"/>
    <property type="project" value="TreeGrafter"/>
</dbReference>
<gene>
    <name evidence="3" type="ORF">PSEWESI4_02711</name>
</gene>
<dbReference type="GO" id="GO:0000976">
    <property type="term" value="F:transcription cis-regulatory region binding"/>
    <property type="evidence" value="ECO:0007669"/>
    <property type="project" value="TreeGrafter"/>
</dbReference>
<feature type="domain" description="HTH araC/xylS-type" evidence="2">
    <location>
        <begin position="228"/>
        <end position="314"/>
    </location>
</feature>
<accession>A0A7U7IA43</accession>
<evidence type="ECO:0000313" key="4">
    <source>
        <dbReference type="Proteomes" id="UP000583387"/>
    </source>
</evidence>
<dbReference type="PROSITE" id="PS01124">
    <property type="entry name" value="HTH_ARAC_FAMILY_2"/>
    <property type="match status" value="1"/>
</dbReference>
<dbReference type="AlphaFoldDB" id="A0A7U7IA43"/>
<keyword evidence="1" id="KW-0238">DNA-binding</keyword>
<evidence type="ECO:0000259" key="2">
    <source>
        <dbReference type="PROSITE" id="PS01124"/>
    </source>
</evidence>
<dbReference type="PANTHER" id="PTHR47894">
    <property type="entry name" value="HTH-TYPE TRANSCRIPTIONAL REGULATOR GADX"/>
    <property type="match status" value="1"/>
</dbReference>
<dbReference type="PANTHER" id="PTHR47894:SF1">
    <property type="entry name" value="HTH-TYPE TRANSCRIPTIONAL REGULATOR VQSM"/>
    <property type="match status" value="1"/>
</dbReference>
<sequence>MLETDNNRPEVAKNLPRRLHHGAMGQVLQRFLGQHGEDRAFDLMQLEQLWQQAASIDPAIGLHLFSHFTPRDRYILVYLALASATCGQALRFWERYAVLGTELEQRPILFETAEQIGMEVRIEGSDNLRRHVGEHCLVMTMTQIREGCIQPVLPRRAEFAWPRPAYHAEYEQWFGPSLHFSSQRTCLLFDKDVLDQPMRGHHPGLAELIASGLEQRLARQQQFGGHAAKVAEHVRRALRVGRQASLESAAEALHLSPRTLHRRLREQGLSFRHVLASVRSELEQNLELQGLSRSQIAEQLGYADSIAYLRARKRWQEHKED</sequence>
<dbReference type="RefSeq" id="WP_187671741.1">
    <property type="nucleotide sequence ID" value="NZ_CAJFCI010000054.1"/>
</dbReference>
<dbReference type="GO" id="GO:0003700">
    <property type="term" value="F:DNA-binding transcription factor activity"/>
    <property type="evidence" value="ECO:0007669"/>
    <property type="project" value="InterPro"/>
</dbReference>